<reference evidence="1" key="1">
    <citation type="journal article" date="2022" name="IScience">
        <title>Evolution of zygomycete secretomes and the origins of terrestrial fungal ecologies.</title>
        <authorList>
            <person name="Chang Y."/>
            <person name="Wang Y."/>
            <person name="Mondo S."/>
            <person name="Ahrendt S."/>
            <person name="Andreopoulos W."/>
            <person name="Barry K."/>
            <person name="Beard J."/>
            <person name="Benny G.L."/>
            <person name="Blankenship S."/>
            <person name="Bonito G."/>
            <person name="Cuomo C."/>
            <person name="Desiro A."/>
            <person name="Gervers K.A."/>
            <person name="Hundley H."/>
            <person name="Kuo A."/>
            <person name="LaButti K."/>
            <person name="Lang B.F."/>
            <person name="Lipzen A."/>
            <person name="O'Donnell K."/>
            <person name="Pangilinan J."/>
            <person name="Reynolds N."/>
            <person name="Sandor L."/>
            <person name="Smith M.E."/>
            <person name="Tsang A."/>
            <person name="Grigoriev I.V."/>
            <person name="Stajich J.E."/>
            <person name="Spatafora J.W."/>
        </authorList>
    </citation>
    <scope>NUCLEOTIDE SEQUENCE</scope>
    <source>
        <strain evidence="1">RSA 2281</strain>
    </source>
</reference>
<dbReference type="SUPFAM" id="SSF81383">
    <property type="entry name" value="F-box domain"/>
    <property type="match status" value="1"/>
</dbReference>
<keyword evidence="2" id="KW-1185">Reference proteome</keyword>
<evidence type="ECO:0000313" key="1">
    <source>
        <dbReference type="EMBL" id="KAI9263405.1"/>
    </source>
</evidence>
<name>A0AAD5KAA3_9FUNG</name>
<comment type="caution">
    <text evidence="1">The sequence shown here is derived from an EMBL/GenBank/DDBJ whole genome shotgun (WGS) entry which is preliminary data.</text>
</comment>
<dbReference type="InterPro" id="IPR036047">
    <property type="entry name" value="F-box-like_dom_sf"/>
</dbReference>
<evidence type="ECO:0000313" key="2">
    <source>
        <dbReference type="Proteomes" id="UP001209540"/>
    </source>
</evidence>
<organism evidence="1 2">
    <name type="scientific">Phascolomyces articulosus</name>
    <dbReference type="NCBI Taxonomy" id="60185"/>
    <lineage>
        <taxon>Eukaryota</taxon>
        <taxon>Fungi</taxon>
        <taxon>Fungi incertae sedis</taxon>
        <taxon>Mucoromycota</taxon>
        <taxon>Mucoromycotina</taxon>
        <taxon>Mucoromycetes</taxon>
        <taxon>Mucorales</taxon>
        <taxon>Lichtheimiaceae</taxon>
        <taxon>Phascolomyces</taxon>
    </lineage>
</organism>
<dbReference type="EMBL" id="JAIXMP010000013">
    <property type="protein sequence ID" value="KAI9263405.1"/>
    <property type="molecule type" value="Genomic_DNA"/>
</dbReference>
<gene>
    <name evidence="1" type="ORF">BDA99DRAFT_510126</name>
</gene>
<dbReference type="Proteomes" id="UP001209540">
    <property type="component" value="Unassembled WGS sequence"/>
</dbReference>
<evidence type="ECO:0008006" key="3">
    <source>
        <dbReference type="Google" id="ProtNLM"/>
    </source>
</evidence>
<dbReference type="Gene3D" id="1.20.1280.50">
    <property type="match status" value="1"/>
</dbReference>
<proteinExistence type="predicted"/>
<sequence length="136" mass="15385">MKGKYEYAIGNYKIAIQQQQSGIGVNDYGSEEAGSSNALCIRLLDKLMNVEGIKRKRADFINRLPTELAYCIFAGLPKDSKSVCLRVCHRWRTKLLECVTAWSCLNMDGSAGDKEITSLLPHITSYIHDLSFFFKR</sequence>
<reference evidence="1" key="2">
    <citation type="submission" date="2023-02" db="EMBL/GenBank/DDBJ databases">
        <authorList>
            <consortium name="DOE Joint Genome Institute"/>
            <person name="Mondo S.J."/>
            <person name="Chang Y."/>
            <person name="Wang Y."/>
            <person name="Ahrendt S."/>
            <person name="Andreopoulos W."/>
            <person name="Barry K."/>
            <person name="Beard J."/>
            <person name="Benny G.L."/>
            <person name="Blankenship S."/>
            <person name="Bonito G."/>
            <person name="Cuomo C."/>
            <person name="Desiro A."/>
            <person name="Gervers K.A."/>
            <person name="Hundley H."/>
            <person name="Kuo A."/>
            <person name="LaButti K."/>
            <person name="Lang B.F."/>
            <person name="Lipzen A."/>
            <person name="O'Donnell K."/>
            <person name="Pangilinan J."/>
            <person name="Reynolds N."/>
            <person name="Sandor L."/>
            <person name="Smith M.W."/>
            <person name="Tsang A."/>
            <person name="Grigoriev I.V."/>
            <person name="Stajich J.E."/>
            <person name="Spatafora J.W."/>
        </authorList>
    </citation>
    <scope>NUCLEOTIDE SEQUENCE</scope>
    <source>
        <strain evidence="1">RSA 2281</strain>
    </source>
</reference>
<protein>
    <recommendedName>
        <fullName evidence="3">F-box domain-containing protein</fullName>
    </recommendedName>
</protein>
<dbReference type="AlphaFoldDB" id="A0AAD5KAA3"/>
<accession>A0AAD5KAA3</accession>